<reference evidence="2" key="1">
    <citation type="submission" date="2025-08" db="UniProtKB">
        <authorList>
            <consortium name="Ensembl"/>
        </authorList>
    </citation>
    <scope>IDENTIFICATION</scope>
</reference>
<dbReference type="PANTHER" id="PTHR16155">
    <property type="entry name" value="DED DOMAIN-CONTAINING PROTEIN"/>
    <property type="match status" value="1"/>
</dbReference>
<dbReference type="Gene3D" id="1.10.150.50">
    <property type="entry name" value="Transcription Factor, Ets-1"/>
    <property type="match status" value="1"/>
</dbReference>
<dbReference type="Pfam" id="PF07647">
    <property type="entry name" value="SAM_2"/>
    <property type="match status" value="1"/>
</dbReference>
<accession>A0A8C6U638</accession>
<dbReference type="SUPFAM" id="SSF47769">
    <property type="entry name" value="SAM/Pointed domain"/>
    <property type="match status" value="1"/>
</dbReference>
<dbReference type="SMART" id="SM00454">
    <property type="entry name" value="SAM"/>
    <property type="match status" value="1"/>
</dbReference>
<protein>
    <recommendedName>
        <fullName evidence="1">SAM domain-containing protein</fullName>
    </recommendedName>
</protein>
<dbReference type="Proteomes" id="UP000694523">
    <property type="component" value="Unplaced"/>
</dbReference>
<evidence type="ECO:0000313" key="2">
    <source>
        <dbReference type="Ensembl" id="ENSNMLP00000030261.1"/>
    </source>
</evidence>
<dbReference type="AlphaFoldDB" id="A0A8C6U638"/>
<reference evidence="2" key="2">
    <citation type="submission" date="2025-09" db="UniProtKB">
        <authorList>
            <consortium name="Ensembl"/>
        </authorList>
    </citation>
    <scope>IDENTIFICATION</scope>
</reference>
<sequence>MENSSSKIGFQNQMPLDKWTEEEVSTWLKLVGIKECYIDKLKDEEVTGPALISLREDFLRKKIGMKSGQIELLFSKREQLLKSQQPKEKSKSVLDGKDVHEESTAAQSLVCDSQILTNTGEQHNNPTPSCEATASTETLTLSEYRKFDDDGKDFRYIKHHLLPPETGIENLLVPCHEYKSLELAQKLDSKKLQVKVAREVLRFACACMNMRSNGTIHFGVMDKVKGTHKHGEIIGVEVQNREDFVDALDYIERCFKVLPEKCATNDPRKCIRNPRFVDVIDKDMNVKTFVVEYDVVPKANIVKDKLYTVGIPFHEKDQKVKSEAQTPYCRVGANTVPIDDLFSSIKDLSETDQQREEAESTKHHTTVEFREDQKRTLSKLLTGGKKHMDNSLFYIIVTNKFHPPHGENITFLVNMNTFCVFDFDPDSLETGLCAAFRKQKALTPHFLDDYLNEDQSNSLDISKKLGLFEKTSWIFCNGRNNFHQKEEPCDEKTWIKTKKKKLKKAVSFICNELLPRKSFIVLFLLMSDVEQPLVQTFSEFYEEMNGHESIVVLSESKENYKKWSNLAQVSCHRSTLYNISVTMPLSHVDATVQSIQLSKSPTTRTLPVSSGGVCHLKSADEAMLHSLEIISVDQCENTNLDVMDKDEIKQKEKYFYHGGKIDWMNFWLADKHKCGDIIKRDAYDETNAILERTVNCSNTIRPIESINIYHHPGSGGSTVARQVLWTWKNKVRCAVVKHCKEITTVCEHAVKLREHEERDQNHCLPVLLLLEDQKSEYIDHLRRELRHVVTSKNITSAVCFILLICNRSNDPERICAMSPAKTVAVTHKLSEDEKPMFSRKHEELKMTLALKDTNYILTFVLLSEGFERKYIVDFVRNTLAKIDRSSQVTRLIRFVALLNCYVENSHISVSHCEASLGIVTYVDKLHYHAFVDRLSDEAKLLFIDLREDTTHISSIRIIHKLVAEELLNQMSKELPQSEIAKDLITDKVLINHRFGRDEFLKFLRALYIRRNKKSRGDLKDTAFSPLIEHITKTEELQKAVVLMTDVYHSLGKDGNVAQQLARLLYTNHRFEDALKWAETAKSCLPYDTFVLDTLGQVYKQWFFHSFDNLKEELSPERGIEIINIALKAISAFRDSEKTPKKETVSLNSSYYGEVDVSCRLLKFLSEVDVFAYKTGKSQLIDYLLTDYVPETLKNPGRSFTRN</sequence>
<proteinExistence type="predicted"/>
<keyword evidence="3" id="KW-1185">Reference proteome</keyword>
<dbReference type="PANTHER" id="PTHR16155:SF3">
    <property type="entry name" value="STERILE ALPHA MOTIF DOMAIN-CONTAINING PROTEIN 9-LIKE"/>
    <property type="match status" value="1"/>
</dbReference>
<dbReference type="InterPro" id="IPR013761">
    <property type="entry name" value="SAM/pointed_sf"/>
</dbReference>
<dbReference type="InterPro" id="IPR001660">
    <property type="entry name" value="SAM"/>
</dbReference>
<dbReference type="PROSITE" id="PS50105">
    <property type="entry name" value="SAM_DOMAIN"/>
    <property type="match status" value="1"/>
</dbReference>
<name>A0A8C6U638_9GOBI</name>
<organism evidence="2 3">
    <name type="scientific">Neogobius melanostomus</name>
    <name type="common">round goby</name>
    <dbReference type="NCBI Taxonomy" id="47308"/>
    <lineage>
        <taxon>Eukaryota</taxon>
        <taxon>Metazoa</taxon>
        <taxon>Chordata</taxon>
        <taxon>Craniata</taxon>
        <taxon>Vertebrata</taxon>
        <taxon>Euteleostomi</taxon>
        <taxon>Actinopterygii</taxon>
        <taxon>Neopterygii</taxon>
        <taxon>Teleostei</taxon>
        <taxon>Neoteleostei</taxon>
        <taxon>Acanthomorphata</taxon>
        <taxon>Gobiaria</taxon>
        <taxon>Gobiiformes</taxon>
        <taxon>Gobioidei</taxon>
        <taxon>Gobiidae</taxon>
        <taxon>Benthophilinae</taxon>
        <taxon>Neogobiini</taxon>
        <taxon>Neogobius</taxon>
    </lineage>
</organism>
<dbReference type="Ensembl" id="ENSNMLT00000033743.1">
    <property type="protein sequence ID" value="ENSNMLP00000030261.1"/>
    <property type="gene ID" value="ENSNMLG00000019088.1"/>
</dbReference>
<evidence type="ECO:0000259" key="1">
    <source>
        <dbReference type="PROSITE" id="PS50105"/>
    </source>
</evidence>
<dbReference type="GO" id="GO:0005737">
    <property type="term" value="C:cytoplasm"/>
    <property type="evidence" value="ECO:0007669"/>
    <property type="project" value="TreeGrafter"/>
</dbReference>
<feature type="domain" description="SAM" evidence="1">
    <location>
        <begin position="19"/>
        <end position="84"/>
    </location>
</feature>
<evidence type="ECO:0000313" key="3">
    <source>
        <dbReference type="Proteomes" id="UP000694523"/>
    </source>
</evidence>